<proteinExistence type="predicted"/>
<evidence type="ECO:0000256" key="1">
    <source>
        <dbReference type="SAM" id="SignalP"/>
    </source>
</evidence>
<feature type="signal peptide" evidence="1">
    <location>
        <begin position="1"/>
        <end position="20"/>
    </location>
</feature>
<dbReference type="EMBL" id="CP029550">
    <property type="protein sequence ID" value="AWN41988.1"/>
    <property type="molecule type" value="Genomic_DNA"/>
</dbReference>
<organism evidence="2 3">
    <name type="scientific">Methylobacterium durans</name>
    <dbReference type="NCBI Taxonomy" id="2202825"/>
    <lineage>
        <taxon>Bacteria</taxon>
        <taxon>Pseudomonadati</taxon>
        <taxon>Pseudomonadota</taxon>
        <taxon>Alphaproteobacteria</taxon>
        <taxon>Hyphomicrobiales</taxon>
        <taxon>Methylobacteriaceae</taxon>
        <taxon>Methylobacterium</taxon>
    </lineage>
</organism>
<keyword evidence="1" id="KW-0732">Signal</keyword>
<keyword evidence="3" id="KW-1185">Reference proteome</keyword>
<evidence type="ECO:0000313" key="2">
    <source>
        <dbReference type="EMBL" id="AWN41988.1"/>
    </source>
</evidence>
<dbReference type="AlphaFoldDB" id="A0A2U8W8P1"/>
<dbReference type="OrthoDB" id="7870801at2"/>
<dbReference type="Proteomes" id="UP000245926">
    <property type="component" value="Chromosome"/>
</dbReference>
<dbReference type="KEGG" id="mets:DK389_17685"/>
<dbReference type="RefSeq" id="WP_109891516.1">
    <property type="nucleotide sequence ID" value="NZ_CP029550.1"/>
</dbReference>
<gene>
    <name evidence="2" type="ORF">DK389_17685</name>
</gene>
<feature type="chain" id="PRO_5016096510" evidence="1">
    <location>
        <begin position="21"/>
        <end position="98"/>
    </location>
</feature>
<evidence type="ECO:0000313" key="3">
    <source>
        <dbReference type="Proteomes" id="UP000245926"/>
    </source>
</evidence>
<sequence>MRRPALALMLGIATTMPASGQIRSATSRMTCSDAMRLVKTEGAIVLNIGPVPERVVRDRSFCEFTEIAELRFAPTRDNPQCPVGYRCREPGFEDWDWP</sequence>
<protein>
    <submittedName>
        <fullName evidence="2">Uncharacterized protein</fullName>
    </submittedName>
</protein>
<reference evidence="3" key="1">
    <citation type="submission" date="2018-05" db="EMBL/GenBank/DDBJ databases">
        <title>Complete Genome Sequence of Methylobacterium sp. 17SD2-17.</title>
        <authorList>
            <person name="Srinivasan S."/>
        </authorList>
    </citation>
    <scope>NUCLEOTIDE SEQUENCE [LARGE SCALE GENOMIC DNA]</scope>
    <source>
        <strain evidence="3">17SD2-17</strain>
    </source>
</reference>
<accession>A0A2U8W8P1</accession>
<name>A0A2U8W8P1_9HYPH</name>